<comment type="caution">
    <text evidence="1">The sequence shown here is derived from an EMBL/GenBank/DDBJ whole genome shotgun (WGS) entry which is preliminary data.</text>
</comment>
<dbReference type="Proteomes" id="UP000073492">
    <property type="component" value="Unassembled WGS sequence"/>
</dbReference>
<accession>A0A139IQB8</accession>
<evidence type="ECO:0000313" key="2">
    <source>
        <dbReference type="Proteomes" id="UP000073492"/>
    </source>
</evidence>
<dbReference type="EMBL" id="LFZO01000030">
    <property type="protein sequence ID" value="KXT16792.1"/>
    <property type="molecule type" value="Genomic_DNA"/>
</dbReference>
<reference evidence="1 2" key="1">
    <citation type="submission" date="2015-07" db="EMBL/GenBank/DDBJ databases">
        <title>Comparative genomics of the Sigatoka disease complex on banana suggests a link between parallel evolutionary changes in Pseudocercospora fijiensis and Pseudocercospora eumusae and increased virulence on the banana host.</title>
        <authorList>
            <person name="Chang T.-C."/>
            <person name="Salvucci A."/>
            <person name="Crous P.W."/>
            <person name="Stergiopoulos I."/>
        </authorList>
    </citation>
    <scope>NUCLEOTIDE SEQUENCE [LARGE SCALE GENOMIC DNA]</scope>
    <source>
        <strain evidence="1 2">CBS 116634</strain>
    </source>
</reference>
<name>A0A139IQB8_9PEZI</name>
<gene>
    <name evidence="1" type="ORF">AC579_5500</name>
</gene>
<proteinExistence type="predicted"/>
<evidence type="ECO:0000313" key="1">
    <source>
        <dbReference type="EMBL" id="KXT16792.1"/>
    </source>
</evidence>
<protein>
    <submittedName>
        <fullName evidence="1">Uncharacterized protein</fullName>
    </submittedName>
</protein>
<organism evidence="1 2">
    <name type="scientific">Pseudocercospora musae</name>
    <dbReference type="NCBI Taxonomy" id="113226"/>
    <lineage>
        <taxon>Eukaryota</taxon>
        <taxon>Fungi</taxon>
        <taxon>Dikarya</taxon>
        <taxon>Ascomycota</taxon>
        <taxon>Pezizomycotina</taxon>
        <taxon>Dothideomycetes</taxon>
        <taxon>Dothideomycetidae</taxon>
        <taxon>Mycosphaerellales</taxon>
        <taxon>Mycosphaerellaceae</taxon>
        <taxon>Pseudocercospora</taxon>
    </lineage>
</organism>
<sequence>MKPETLQNEVKAVATAQGKKVEEAIQNGTVAAHQRKADQAGGRNDVGNQWAVQDAAEIGCQSCIEHCTSALLAYTM</sequence>
<keyword evidence="2" id="KW-1185">Reference proteome</keyword>
<dbReference type="AlphaFoldDB" id="A0A139IQB8"/>